<proteinExistence type="inferred from homology"/>
<evidence type="ECO:0000256" key="1">
    <source>
        <dbReference type="ARBA" id="ARBA00008725"/>
    </source>
</evidence>
<dbReference type="Gene3D" id="3.40.190.10">
    <property type="entry name" value="Periplasmic binding protein-like II"/>
    <property type="match status" value="2"/>
</dbReference>
<comment type="similarity">
    <text evidence="1 4">Belongs to the PstS family.</text>
</comment>
<keyword evidence="4" id="KW-0592">Phosphate transport</keyword>
<evidence type="ECO:0000256" key="2">
    <source>
        <dbReference type="ARBA" id="ARBA00022448"/>
    </source>
</evidence>
<feature type="domain" description="PBP" evidence="5">
    <location>
        <begin position="20"/>
        <end position="257"/>
    </location>
</feature>
<dbReference type="PATRIC" id="fig|1006576.9.peg.1386"/>
<evidence type="ECO:0000313" key="6">
    <source>
        <dbReference type="EMBL" id="CEP78683.1"/>
    </source>
</evidence>
<dbReference type="AlphaFoldDB" id="A0A0C7NZH3"/>
<dbReference type="HOGENOM" id="CLU_026228_5_1_0"/>
<dbReference type="PANTHER" id="PTHR30570:SF1">
    <property type="entry name" value="PHOSPHATE-BINDING PROTEIN PSTS"/>
    <property type="match status" value="1"/>
</dbReference>
<dbReference type="GO" id="GO:0006817">
    <property type="term" value="P:phosphate ion transport"/>
    <property type="evidence" value="ECO:0007669"/>
    <property type="project" value="UniProtKB-UniRule"/>
</dbReference>
<organism evidence="6 7">
    <name type="scientific">Defluviitoga tunisiensis</name>
    <dbReference type="NCBI Taxonomy" id="1006576"/>
    <lineage>
        <taxon>Bacteria</taxon>
        <taxon>Thermotogati</taxon>
        <taxon>Thermotogota</taxon>
        <taxon>Thermotogae</taxon>
        <taxon>Petrotogales</taxon>
        <taxon>Petrotogaceae</taxon>
        <taxon>Defluviitoga</taxon>
    </lineage>
</organism>
<gene>
    <name evidence="6" type="primary">pstS1</name>
    <name evidence="6" type="ORF">DTL3_1389</name>
</gene>
<dbReference type="InterPro" id="IPR050811">
    <property type="entry name" value="Phosphate_ABC_transporter"/>
</dbReference>
<dbReference type="InterPro" id="IPR011862">
    <property type="entry name" value="Phos-bd"/>
</dbReference>
<evidence type="ECO:0000313" key="7">
    <source>
        <dbReference type="Proteomes" id="UP000032809"/>
    </source>
</evidence>
<evidence type="ECO:0000256" key="4">
    <source>
        <dbReference type="RuleBase" id="RU367119"/>
    </source>
</evidence>
<dbReference type="CDD" id="cd13566">
    <property type="entry name" value="PBP2_phosphate"/>
    <property type="match status" value="1"/>
</dbReference>
<keyword evidence="7" id="KW-1185">Reference proteome</keyword>
<dbReference type="GO" id="GO:0016787">
    <property type="term" value="F:hydrolase activity"/>
    <property type="evidence" value="ECO:0007669"/>
    <property type="project" value="UniProtKB-KW"/>
</dbReference>
<dbReference type="NCBIfam" id="TIGR02136">
    <property type="entry name" value="ptsS_2"/>
    <property type="match status" value="1"/>
</dbReference>
<dbReference type="GO" id="GO:0042301">
    <property type="term" value="F:phosphate ion binding"/>
    <property type="evidence" value="ECO:0007669"/>
    <property type="project" value="UniProtKB-UniRule"/>
</dbReference>
<keyword evidence="2 4" id="KW-0813">Transport</keyword>
<dbReference type="EMBL" id="LN824141">
    <property type="protein sequence ID" value="CEP78683.1"/>
    <property type="molecule type" value="Genomic_DNA"/>
</dbReference>
<dbReference type="Pfam" id="PF12849">
    <property type="entry name" value="PBP_like_2"/>
    <property type="match status" value="1"/>
</dbReference>
<reference evidence="7" key="1">
    <citation type="submission" date="2014-11" db="EMBL/GenBank/DDBJ databases">
        <authorList>
            <person name="Wibberg D."/>
        </authorList>
    </citation>
    <scope>NUCLEOTIDE SEQUENCE [LARGE SCALE GENOMIC DNA]</scope>
    <source>
        <strain evidence="7">L3</strain>
    </source>
</reference>
<evidence type="ECO:0000256" key="3">
    <source>
        <dbReference type="ARBA" id="ARBA00022729"/>
    </source>
</evidence>
<dbReference type="STRING" id="1006576.DTL3_1389"/>
<dbReference type="Proteomes" id="UP000032809">
    <property type="component" value="Chromosome I"/>
</dbReference>
<comment type="function">
    <text evidence="4">Involved in the system for phosphate transport across the cytoplasmic membrane.</text>
</comment>
<dbReference type="OrthoDB" id="9790048at2"/>
<name>A0A0C7NZH3_DEFTU</name>
<evidence type="ECO:0000259" key="5">
    <source>
        <dbReference type="Pfam" id="PF12849"/>
    </source>
</evidence>
<dbReference type="SUPFAM" id="SSF53850">
    <property type="entry name" value="Periplasmic binding protein-like II"/>
    <property type="match status" value="1"/>
</dbReference>
<protein>
    <recommendedName>
        <fullName evidence="4">Phosphate-binding protein</fullName>
    </recommendedName>
</protein>
<dbReference type="KEGG" id="dtn:DTL3_1389"/>
<sequence length="274" mass="30186">MKKIFLIIFIVTSILLSFSQTLVIKGSNTIFPIVQLWVEELNKISPELHITVEGAGSSTGITALFSGTTDIANSSRWLKDSEIKQMHKEEKYFIPIVIGYDGLAIIVSPELGINDISIEQLAGIYTGKITRWNQINPNLPNQRIVAYSRNSASGTYETFVEKVLKGQRMSPNVLMLESTSAEIQAIATSKYAIAYMGVGYVTGDVKILSVNGIIPNKINILNGSYPISRPLFMFLDATHGYPSSGPIKEYITFALSQRGQDLLEEAGYIAAYGY</sequence>
<dbReference type="InterPro" id="IPR024370">
    <property type="entry name" value="PBP_domain"/>
</dbReference>
<dbReference type="PANTHER" id="PTHR30570">
    <property type="entry name" value="PERIPLASMIC PHOSPHATE BINDING COMPONENT OF PHOSPHATE ABC TRANSPORTER"/>
    <property type="match status" value="1"/>
</dbReference>
<accession>A0A0C7NZH3</accession>
<keyword evidence="6" id="KW-0378">Hydrolase</keyword>
<dbReference type="RefSeq" id="WP_045088081.1">
    <property type="nucleotide sequence ID" value="NZ_LN824141.1"/>
</dbReference>
<keyword evidence="3" id="KW-0732">Signal</keyword>